<sequence length="209" mass="22191">MSHPSALSDVTGPRNSNQSRFQSRLFHVFIGTSSSTLPLARSPCVAIVGMAAAELSTLDLVIAMGIEFDKAGTVSAVAVISALAFVFSTPSLHVTAAVAIPIATTTKAPAERSSARYLLRSASHAASRIDPTSVRRKSFPLVRASTAWDRRMDLEWDDSSACPSASARPEKADAAFRYLRDSTAWATLFFTELSETACGPGTYGSTSLD</sequence>
<dbReference type="RefSeq" id="XP_033461749.1">
    <property type="nucleotide sequence ID" value="XM_033604582.1"/>
</dbReference>
<reference evidence="2" key="3">
    <citation type="submission" date="2025-08" db="UniProtKB">
        <authorList>
            <consortium name="RefSeq"/>
        </authorList>
    </citation>
    <scope>IDENTIFICATION</scope>
    <source>
        <strain evidence="2">CBS 342.82</strain>
    </source>
</reference>
<gene>
    <name evidence="2" type="ORF">K489DRAFT_379148</name>
</gene>
<reference evidence="2" key="1">
    <citation type="submission" date="2020-01" db="EMBL/GenBank/DDBJ databases">
        <authorList>
            <consortium name="DOE Joint Genome Institute"/>
            <person name="Haridas S."/>
            <person name="Albert R."/>
            <person name="Binder M."/>
            <person name="Bloem J."/>
            <person name="Labutti K."/>
            <person name="Salamov A."/>
            <person name="Andreopoulos B."/>
            <person name="Baker S.E."/>
            <person name="Barry K."/>
            <person name="Bills G."/>
            <person name="Bluhm B.H."/>
            <person name="Cannon C."/>
            <person name="Castanera R."/>
            <person name="Culley D.E."/>
            <person name="Daum C."/>
            <person name="Ezra D."/>
            <person name="Gonzalez J.B."/>
            <person name="Henrissat B."/>
            <person name="Kuo A."/>
            <person name="Liang C."/>
            <person name="Lipzen A."/>
            <person name="Lutzoni F."/>
            <person name="Magnuson J."/>
            <person name="Mondo S."/>
            <person name="Nolan M."/>
            <person name="Ohm R."/>
            <person name="Pangilinan J."/>
            <person name="Park H.-J."/>
            <person name="Ramirez L."/>
            <person name="Alfaro M."/>
            <person name="Sun H."/>
            <person name="Tritt A."/>
            <person name="Yoshinaga Y."/>
            <person name="Zwiers L.-H."/>
            <person name="Turgeon B.G."/>
            <person name="Goodwin S.B."/>
            <person name="Spatafora J.W."/>
            <person name="Crous P.W."/>
            <person name="Grigoriev I.V."/>
        </authorList>
    </citation>
    <scope>NUCLEOTIDE SEQUENCE</scope>
    <source>
        <strain evidence="2">CBS 342.82</strain>
    </source>
</reference>
<protein>
    <submittedName>
        <fullName evidence="2">Uncharacterized protein</fullName>
    </submittedName>
</protein>
<evidence type="ECO:0000313" key="1">
    <source>
        <dbReference type="Proteomes" id="UP000504637"/>
    </source>
</evidence>
<dbReference type="AlphaFoldDB" id="A0A6J3MA37"/>
<dbReference type="GeneID" id="54362382"/>
<keyword evidence="1" id="KW-1185">Reference proteome</keyword>
<reference evidence="2" key="2">
    <citation type="submission" date="2020-04" db="EMBL/GenBank/DDBJ databases">
        <authorList>
            <consortium name="NCBI Genome Project"/>
        </authorList>
    </citation>
    <scope>NUCLEOTIDE SEQUENCE</scope>
    <source>
        <strain evidence="2">CBS 342.82</strain>
    </source>
</reference>
<name>A0A6J3MA37_9PEZI</name>
<organism evidence="2">
    <name type="scientific">Dissoconium aciculare CBS 342.82</name>
    <dbReference type="NCBI Taxonomy" id="1314786"/>
    <lineage>
        <taxon>Eukaryota</taxon>
        <taxon>Fungi</taxon>
        <taxon>Dikarya</taxon>
        <taxon>Ascomycota</taxon>
        <taxon>Pezizomycotina</taxon>
        <taxon>Dothideomycetes</taxon>
        <taxon>Dothideomycetidae</taxon>
        <taxon>Mycosphaerellales</taxon>
        <taxon>Dissoconiaceae</taxon>
        <taxon>Dissoconium</taxon>
    </lineage>
</organism>
<accession>A0A6J3MA37</accession>
<dbReference type="Proteomes" id="UP000504637">
    <property type="component" value="Unplaced"/>
</dbReference>
<evidence type="ECO:0000313" key="2">
    <source>
        <dbReference type="RefSeq" id="XP_033461749.1"/>
    </source>
</evidence>
<proteinExistence type="predicted"/>